<evidence type="ECO:0000313" key="4">
    <source>
        <dbReference type="EMBL" id="PJB57163.1"/>
    </source>
</evidence>
<dbReference type="Gene3D" id="3.50.50.60">
    <property type="entry name" value="FAD/NAD(P)-binding domain"/>
    <property type="match status" value="1"/>
</dbReference>
<dbReference type="Proteomes" id="UP000182763">
    <property type="component" value="Unassembled WGS sequence"/>
</dbReference>
<evidence type="ECO:0000313" key="7">
    <source>
        <dbReference type="Proteomes" id="UP000230646"/>
    </source>
</evidence>
<dbReference type="Pfam" id="PF13450">
    <property type="entry name" value="NAD_binding_8"/>
    <property type="match status" value="1"/>
</dbReference>
<evidence type="ECO:0000313" key="1">
    <source>
        <dbReference type="EMBL" id="OIP69885.1"/>
    </source>
</evidence>
<comment type="caution">
    <text evidence="1">The sequence shown here is derived from an EMBL/GenBank/DDBJ whole genome shotgun (WGS) entry which is preliminary data.</text>
</comment>
<proteinExistence type="predicted"/>
<evidence type="ECO:0000313" key="5">
    <source>
        <dbReference type="Proteomes" id="UP000182763"/>
    </source>
</evidence>
<dbReference type="Proteomes" id="UP000228560">
    <property type="component" value="Unassembled WGS sequence"/>
</dbReference>
<dbReference type="InterPro" id="IPR036188">
    <property type="entry name" value="FAD/NAD-bd_sf"/>
</dbReference>
<evidence type="ECO:0000313" key="6">
    <source>
        <dbReference type="Proteomes" id="UP000228560"/>
    </source>
</evidence>
<dbReference type="InterPro" id="IPR050407">
    <property type="entry name" value="Geranylgeranyl_reductase"/>
</dbReference>
<dbReference type="STRING" id="1805029.AUK42_04780"/>
<accession>A0A2M7K599</accession>
<dbReference type="AlphaFoldDB" id="A0A1J5GB21"/>
<dbReference type="SUPFAM" id="SSF51905">
    <property type="entry name" value="FAD/NAD(P)-binding domain"/>
    <property type="match status" value="1"/>
</dbReference>
<dbReference type="PANTHER" id="PTHR42685">
    <property type="entry name" value="GERANYLGERANYL DIPHOSPHATE REDUCTASE"/>
    <property type="match status" value="1"/>
</dbReference>
<evidence type="ECO:0000313" key="2">
    <source>
        <dbReference type="EMBL" id="PIX33318.1"/>
    </source>
</evidence>
<dbReference type="GO" id="GO:0071949">
    <property type="term" value="F:FAD binding"/>
    <property type="evidence" value="ECO:0007669"/>
    <property type="project" value="InterPro"/>
</dbReference>
<dbReference type="EMBL" id="MNYY01000095">
    <property type="protein sequence ID" value="OIP69885.1"/>
    <property type="molecule type" value="Genomic_DNA"/>
</dbReference>
<dbReference type="Proteomes" id="UP000231493">
    <property type="component" value="Unassembled WGS sequence"/>
</dbReference>
<reference evidence="6 7" key="2">
    <citation type="submission" date="2017-09" db="EMBL/GenBank/DDBJ databases">
        <title>Depth-based differentiation of microbial function through sediment-hosted aquifers and enrichment of novel symbionts in the deep terrestrial subsurface.</title>
        <authorList>
            <person name="Probst A.J."/>
            <person name="Ladd B."/>
            <person name="Jarett J.K."/>
            <person name="Geller-Mcgrath D.E."/>
            <person name="Sieber C.M."/>
            <person name="Emerson J.B."/>
            <person name="Anantharaman K."/>
            <person name="Thomas B.C."/>
            <person name="Malmstrom R."/>
            <person name="Stieglmeier M."/>
            <person name="Klingl A."/>
            <person name="Woyke T."/>
            <person name="Ryan C.M."/>
            <person name="Banfield J.F."/>
        </authorList>
    </citation>
    <scope>NUCLEOTIDE SEQUENCE [LARGE SCALE GENOMIC DNA]</scope>
    <source>
        <strain evidence="3">CG_4_10_14_3_um_filter_34_13</strain>
        <strain evidence="4">CG_4_9_14_3_um_filter_33_16</strain>
    </source>
</reference>
<accession>A0A1J5GB21</accession>
<organism evidence="1 5">
    <name type="scientific">Candidatus Infernicultor aquiphilus</name>
    <dbReference type="NCBI Taxonomy" id="1805029"/>
    <lineage>
        <taxon>Bacteria</taxon>
        <taxon>Pseudomonadati</taxon>
        <taxon>Atribacterota</taxon>
        <taxon>Candidatus Phoenicimicrobiia</taxon>
        <taxon>Candidatus Pheonicimicrobiales</taxon>
        <taxon>Candidatus Phoenicimicrobiaceae</taxon>
        <taxon>Candidatus Infernicultor</taxon>
    </lineage>
</organism>
<dbReference type="EMBL" id="PFKO01000253">
    <property type="protein sequence ID" value="PIY32177.1"/>
    <property type="molecule type" value="Genomic_DNA"/>
</dbReference>
<reference evidence="2" key="3">
    <citation type="submission" date="2017-09" db="EMBL/GenBank/DDBJ databases">
        <title>Depth-based differentiation of microbial function through sediment-hosted aquifers and enrichment of novel symbionts in the deep terrestrial subsurface.</title>
        <authorList>
            <person name="Probst A.J."/>
            <person name="Ladd B."/>
            <person name="Jarett J.K."/>
            <person name="Geller-Mcgrath D.E."/>
            <person name="Sieber C.M.K."/>
            <person name="Emerson J.B."/>
            <person name="Anantharaman K."/>
            <person name="Thomas B.C."/>
            <person name="Malmstrom R."/>
            <person name="Stieglmeier M."/>
            <person name="Klingl A."/>
            <person name="Woyke T."/>
            <person name="Ryan C.M."/>
            <person name="Banfield J.F."/>
        </authorList>
    </citation>
    <scope>NUCLEOTIDE SEQUENCE</scope>
    <source>
        <strain evidence="2">CG_4_8_14_3_um_filter_34_18</strain>
    </source>
</reference>
<accession>A0A2M7PPE1</accession>
<evidence type="ECO:0000313" key="3">
    <source>
        <dbReference type="EMBL" id="PIY32177.1"/>
    </source>
</evidence>
<reference evidence="1 5" key="1">
    <citation type="journal article" date="2016" name="Environ. Microbiol.">
        <title>Genomic resolution of a cold subsurface aquifer community provides metabolic insights for novel microbes adapted to high CO concentrations.</title>
        <authorList>
            <person name="Probst A.J."/>
            <person name="Castelle C.J."/>
            <person name="Singh A."/>
            <person name="Brown C.T."/>
            <person name="Anantharaman K."/>
            <person name="Sharon I."/>
            <person name="Hug L.A."/>
            <person name="Burstein D."/>
            <person name="Emerson J.B."/>
            <person name="Thomas B.C."/>
            <person name="Banfield J.F."/>
        </authorList>
    </citation>
    <scope>NUCLEOTIDE SEQUENCE [LARGE SCALE GENOMIC DNA]</scope>
    <source>
        <strain evidence="1">CG2_30_33_13</strain>
    </source>
</reference>
<dbReference type="InterPro" id="IPR011777">
    <property type="entry name" value="Geranylgeranyl_Rdtase_fam"/>
</dbReference>
<dbReference type="PRINTS" id="PR00420">
    <property type="entry name" value="RNGMNOXGNASE"/>
</dbReference>
<sequence>MQIVIVGAGPAGCYTAQLLKHYGVGSSIRIIEEHNEVGRPMSCAGIVGRQVFNNTLLPLSKASIINQIDGALIIHGDNNFLIKRPGVAYVIDRERFDQELSRGLKVECGKKLVEIKREGSGYVVNTNVEDIYADLVIGADGPKSEVRKFIDFDLEEFKGKRREGARIYNKKYGYVGMQYRIKLDKAISDSDLNITKVHMCEGIPFFIWIIPENKEIIRLGIIAQNGWQQLDNFIKKYNIKGEIVDKLAGIIPLGLASNTYYKNIVLVGDAAGQIKPLTGGGIYYGLKAAEILVDCIREGKIAEYDRRWKRKFGREINFGLKARQVYEKLNHDELGKIFLVFKKNTKFIEKIANFENHSVVFKEALKSPKILIDAGKILGRNIGKILF</sequence>
<dbReference type="Proteomes" id="UP000230646">
    <property type="component" value="Unassembled WGS sequence"/>
</dbReference>
<protein>
    <submittedName>
        <fullName evidence="1">Uncharacterized protein</fullName>
    </submittedName>
</protein>
<dbReference type="EMBL" id="PFIP01000167">
    <property type="protein sequence ID" value="PIX33318.1"/>
    <property type="molecule type" value="Genomic_DNA"/>
</dbReference>
<dbReference type="GO" id="GO:0016628">
    <property type="term" value="F:oxidoreductase activity, acting on the CH-CH group of donors, NAD or NADP as acceptor"/>
    <property type="evidence" value="ECO:0007669"/>
    <property type="project" value="InterPro"/>
</dbReference>
<dbReference type="EMBL" id="PFTV01000079">
    <property type="protein sequence ID" value="PJB57163.1"/>
    <property type="molecule type" value="Genomic_DNA"/>
</dbReference>
<name>A0A1J5GB21_9BACT</name>
<dbReference type="PANTHER" id="PTHR42685:SF21">
    <property type="entry name" value="DEHYDROGENASE (FLAVOPROTEIN)-LIKE PROTEIN"/>
    <property type="match status" value="1"/>
</dbReference>
<dbReference type="RefSeq" id="WP_406607807.1">
    <property type="nucleotide sequence ID" value="NZ_PFKO01000253.1"/>
</dbReference>
<accession>A0A2M8CDL8</accession>
<gene>
    <name evidence="1" type="ORF">AUK42_04780</name>
    <name evidence="4" type="ORF">CO097_03205</name>
    <name evidence="3" type="ORF">COZ07_06600</name>
    <name evidence="2" type="ORF">COZ58_08095</name>
</gene>
<dbReference type="NCBIfam" id="TIGR02032">
    <property type="entry name" value="GG-red-SF"/>
    <property type="match status" value="1"/>
</dbReference>